<evidence type="ECO:0000313" key="4">
    <source>
        <dbReference type="Proteomes" id="UP000191024"/>
    </source>
</evidence>
<evidence type="ECO:0000256" key="1">
    <source>
        <dbReference type="SAM" id="MobiDB-lite"/>
    </source>
</evidence>
<accession>A0A1G4IQ98</accession>
<evidence type="ECO:0000313" key="3">
    <source>
        <dbReference type="EMBL" id="SCU78748.1"/>
    </source>
</evidence>
<keyword evidence="4" id="KW-1185">Reference proteome</keyword>
<dbReference type="InterPro" id="IPR021895">
    <property type="entry name" value="Bud3_N"/>
</dbReference>
<feature type="compositionally biased region" description="Basic and acidic residues" evidence="1">
    <location>
        <begin position="1025"/>
        <end position="1048"/>
    </location>
</feature>
<dbReference type="Proteomes" id="UP000191024">
    <property type="component" value="Chromosome A"/>
</dbReference>
<dbReference type="SUPFAM" id="SSF48065">
    <property type="entry name" value="DBL homology domain (DH-domain)"/>
    <property type="match status" value="1"/>
</dbReference>
<organism evidence="3 4">
    <name type="scientific">Lachancea mirantina</name>
    <dbReference type="NCBI Taxonomy" id="1230905"/>
    <lineage>
        <taxon>Eukaryota</taxon>
        <taxon>Fungi</taxon>
        <taxon>Dikarya</taxon>
        <taxon>Ascomycota</taxon>
        <taxon>Saccharomycotina</taxon>
        <taxon>Saccharomycetes</taxon>
        <taxon>Saccharomycetales</taxon>
        <taxon>Saccharomycetaceae</taxon>
        <taxon>Lachancea</taxon>
    </lineage>
</organism>
<dbReference type="OrthoDB" id="4066896at2759"/>
<feature type="domain" description="DH" evidence="2">
    <location>
        <begin position="270"/>
        <end position="446"/>
    </location>
</feature>
<protein>
    <submittedName>
        <fullName evidence="3">LAMI_0A05754g1_1</fullName>
    </submittedName>
</protein>
<dbReference type="InterPro" id="IPR035899">
    <property type="entry name" value="DBL_dom_sf"/>
</dbReference>
<feature type="compositionally biased region" description="Basic and acidic residues" evidence="1">
    <location>
        <begin position="916"/>
        <end position="930"/>
    </location>
</feature>
<feature type="region of interest" description="Disordered" evidence="1">
    <location>
        <begin position="1025"/>
        <end position="1061"/>
    </location>
</feature>
<dbReference type="InterPro" id="IPR000219">
    <property type="entry name" value="DH_dom"/>
</dbReference>
<reference evidence="3 4" key="1">
    <citation type="submission" date="2016-03" db="EMBL/GenBank/DDBJ databases">
        <authorList>
            <person name="Devillers H."/>
        </authorList>
    </citation>
    <scope>NUCLEOTIDE SEQUENCE [LARGE SCALE GENOMIC DNA]</scope>
    <source>
        <strain evidence="3">CBS 11717</strain>
    </source>
</reference>
<feature type="compositionally biased region" description="Basic and acidic residues" evidence="1">
    <location>
        <begin position="991"/>
        <end position="1010"/>
    </location>
</feature>
<proteinExistence type="predicted"/>
<dbReference type="InterPro" id="IPR057454">
    <property type="entry name" value="Bud3_C"/>
</dbReference>
<feature type="compositionally biased region" description="Low complexity" evidence="1">
    <location>
        <begin position="979"/>
        <end position="990"/>
    </location>
</feature>
<sequence>MRKDGQSDGIRVSTVNLMESMERDVTDLDRNLVRLGNNLNSAFLDGNKNDVQVKVDWIGTVFPKAAVFRGYDELIWKDFLIAVFKNPLSGRLESLMLDRFGVTMLKALDISHESRFYPAIENLAPKHKNSRVRKCIAVSLLQKYVDLPAEAIEILNPDMKYDYDPTVAGDLASSCQLFSNCSPGELGESFANYGLLQNRFVNSILLDVVYENVPETIDRSNELVFHLGEQLEHLFNPLIEYSPEQTEYVYKAPADEEKHFGKDTFLMNAICEELLELQTSFTLSLVQFLQNFLIPLRIEISNGEIEGLSIPKLNRLFPPTIDEVTRINCIFLDALKTASEFGALETLKACSVTIPYFYKAYTRHEAATKNFSKDIKLFMSKFASRIPSKDTYTELKIESLVRGPQEKLLKIKLIIDRLWEKGDWNCPEEIESYYTNIVDVIDSFGKLDGPLSAYSTRVFTPSGKILTELAKGWPSELQRKWLKRRVVGVFDVLDANDQSVRNILVIFSDFIVVLNIVESTAYYGSEINKLPISDILMNSLINEQPLPPKVPELQVAFHSYIDDVTASTYGSKHLRLDVFSGENSNCFAYVPLSNVTPFKLVDLVNKAKVLEKSTAFHLFKFSQDKLKMYSTVHELSAYTSEHIKCPFALFLNIPASPVVLQKHNLKVAMFASFDENRAVNLVTLTAEGETNKTLTAIASLPEEVVKTIKQYYNKYLYSLWSSNADSLLHVNQNLVKKIGKHSAADEAGSENEKLISAREFEPGHHLTRSYGTITTFRSAVSDMKEREEKEVPKMIPSNPKASMSQVIKTSSVVKAKQSQPILNTGSKPSVREVTRRKKYSIFSKLARMLRGGLQTKEKTVESSRSGNGKIGFAGNGFSKDAQTNSRSQRPLKNKNTSQGRPSGNSKEVLSLNTENHTSHPFHELSDKKQEQNQSLSVEGKRPTSLSPGVTTFPPHKDQNIKKTADKLESPLSRKVRAGSNKSSLRSSTRKSQSEAKEDSERLLAEKRRESQLFNDDLYGEVLKNESLEQEHYDKSQDSDVLENEKPETENEQSGANTLSGKEVLQPTVKSSDEISAISRMDVHDKNVVEAGAVQTVSEDTQEAFKLPEFPQQFLSKSASFRDLFDSMRTVLDANDEFSNWRRLSSEASLRNIDEFPDEEDVTSLQNRDVLNSSFDGATNAIQKTGHSGASNPNVRDASRRKLDFPMGFSSPTATKGIMEQDPFIPSALSSVQDVSSPHIDRQMANNTPSNDSTYEEALMTYRAKIQGESAESSLSKSFLKNDFNRRLVELSFNSQEPLSRPASFDSVKLYLPAKQPDFKEAISSQLEDSKNIAAEKDLLQISERPKSNKLNFSSDGRQPILEDLDFSSFHLTLDNIDVPPSPGAQSVSQSMDEHMITAFTNREPIFYRLPKLEPSSDTFYSCADNANDVEGRRLSIKKGDVRETDEPMWVSPSKIDIFDLSKQPDNVFQRLSILNRNKLKRYAANTNLSPEEPDSTVEELAISADYAYLQDLFKK</sequence>
<feature type="compositionally biased region" description="Basic and acidic residues" evidence="1">
    <location>
        <begin position="954"/>
        <end position="968"/>
    </location>
</feature>
<feature type="region of interest" description="Disordered" evidence="1">
    <location>
        <begin position="853"/>
        <end position="1010"/>
    </location>
</feature>
<dbReference type="EMBL" id="LT598462">
    <property type="protein sequence ID" value="SCU78748.1"/>
    <property type="molecule type" value="Genomic_DNA"/>
</dbReference>
<feature type="compositionally biased region" description="Polar residues" evidence="1">
    <location>
        <begin position="880"/>
        <end position="915"/>
    </location>
</feature>
<dbReference type="GO" id="GO:0005085">
    <property type="term" value="F:guanyl-nucleotide exchange factor activity"/>
    <property type="evidence" value="ECO:0007669"/>
    <property type="project" value="InterPro"/>
</dbReference>
<evidence type="ECO:0000259" key="2">
    <source>
        <dbReference type="SMART" id="SM00325"/>
    </source>
</evidence>
<dbReference type="Pfam" id="PF12015">
    <property type="entry name" value="Bud3_N"/>
    <property type="match status" value="1"/>
</dbReference>
<gene>
    <name evidence="3" type="ORF">LAMI_0A05754G</name>
</gene>
<name>A0A1G4IQ98_9SACH</name>
<dbReference type="SMART" id="SM00325">
    <property type="entry name" value="RhoGEF"/>
    <property type="match status" value="1"/>
</dbReference>
<dbReference type="Pfam" id="PF25351">
    <property type="entry name" value="PH_BUD3_C"/>
    <property type="match status" value="1"/>
</dbReference>
<dbReference type="STRING" id="1230905.A0A1G4IQ98"/>